<evidence type="ECO:0000313" key="3">
    <source>
        <dbReference type="EMBL" id="NOE17617.1"/>
    </source>
</evidence>
<dbReference type="EMBL" id="WVRA01000001">
    <property type="protein sequence ID" value="NOE17617.1"/>
    <property type="molecule type" value="Genomic_DNA"/>
</dbReference>
<dbReference type="RefSeq" id="WP_171328903.1">
    <property type="nucleotide sequence ID" value="NZ_WVRA01000001.1"/>
</dbReference>
<dbReference type="InterPro" id="IPR036388">
    <property type="entry name" value="WH-like_DNA-bd_sf"/>
</dbReference>
<reference evidence="3" key="1">
    <citation type="submission" date="2019-12" db="EMBL/GenBank/DDBJ databases">
        <title>Ruegeria JWLKs population differentiation of coral mucus and skeleton niches.</title>
        <authorList>
            <person name="Luo D."/>
        </authorList>
    </citation>
    <scope>NUCLEOTIDE SEQUENCE</scope>
    <source>
        <strain evidence="3">HKCCD6181</strain>
    </source>
</reference>
<comment type="similarity">
    <text evidence="1">Belongs to the ROK (NagC/XylR) family.</text>
</comment>
<evidence type="ECO:0000256" key="1">
    <source>
        <dbReference type="ARBA" id="ARBA00006479"/>
    </source>
</evidence>
<dbReference type="Gene3D" id="1.10.10.10">
    <property type="entry name" value="Winged helix-like DNA-binding domain superfamily/Winged helix DNA-binding domain"/>
    <property type="match status" value="1"/>
</dbReference>
<dbReference type="CDD" id="cd24073">
    <property type="entry name" value="ASKHA_ATPase_ROK_CYANR"/>
    <property type="match status" value="1"/>
</dbReference>
<sequence length="405" mass="43196">MLKSKASSNATDQRNVTRLRVLEKIRATGTISRIDIATALETSPATITTATADLLSAGLIEEIESETPSKSARRGRPRVQLKLNGASHLIAGVKVARQQVSVILVDFEGTEITSYTHPLDQARMAPDAFAKKIRGVLDQACASANRSLADLSGVCIGIAGLIDANQNFVHWSSSLTERNVDLSPLLSKVLPCPAFIENDANLVAKAEQLFGLGKGLKNFLVVTIEHGIGLGIVLDGKLYRGERGCGAEFGHLKVQLDGALCQCGQRGCLEAYVGEYALIREATIASEATDPRTLVDILAAAKAGDARSISVLARAGQMFGMGVSNLINLFDPECIILSGARGRFDYLHSDEVMARVQNGVVSVDAPLPEIKVNHWGDSMWAKGAAAYGIEQVSILKVRELAAHAN</sequence>
<gene>
    <name evidence="3" type="ORF">GS634_05710</name>
</gene>
<dbReference type="GO" id="GO:0003700">
    <property type="term" value="F:DNA-binding transcription factor activity"/>
    <property type="evidence" value="ECO:0007669"/>
    <property type="project" value="InterPro"/>
</dbReference>
<dbReference type="InterPro" id="IPR000600">
    <property type="entry name" value="ROK"/>
</dbReference>
<dbReference type="InterPro" id="IPR000835">
    <property type="entry name" value="HTH_MarR-typ"/>
</dbReference>
<dbReference type="InterPro" id="IPR049874">
    <property type="entry name" value="ROK_cs"/>
</dbReference>
<dbReference type="InterPro" id="IPR043129">
    <property type="entry name" value="ATPase_NBD"/>
</dbReference>
<dbReference type="InterPro" id="IPR036390">
    <property type="entry name" value="WH_DNA-bd_sf"/>
</dbReference>
<dbReference type="PROSITE" id="PS01125">
    <property type="entry name" value="ROK"/>
    <property type="match status" value="1"/>
</dbReference>
<dbReference type="PANTHER" id="PTHR18964">
    <property type="entry name" value="ROK (REPRESSOR, ORF, KINASE) FAMILY"/>
    <property type="match status" value="1"/>
</dbReference>
<organism evidence="3 4">
    <name type="scientific">Ruegeria atlantica</name>
    <dbReference type="NCBI Taxonomy" id="81569"/>
    <lineage>
        <taxon>Bacteria</taxon>
        <taxon>Pseudomonadati</taxon>
        <taxon>Pseudomonadota</taxon>
        <taxon>Alphaproteobacteria</taxon>
        <taxon>Rhodobacterales</taxon>
        <taxon>Roseobacteraceae</taxon>
        <taxon>Ruegeria</taxon>
    </lineage>
</organism>
<comment type="caution">
    <text evidence="3">The sequence shown here is derived from an EMBL/GenBank/DDBJ whole genome shotgun (WGS) entry which is preliminary data.</text>
</comment>
<evidence type="ECO:0000259" key="2">
    <source>
        <dbReference type="Pfam" id="PF01047"/>
    </source>
</evidence>
<name>A0AA90Z0R2_9RHOB</name>
<protein>
    <submittedName>
        <fullName evidence="3">ROK family protein</fullName>
    </submittedName>
</protein>
<dbReference type="Gene3D" id="3.30.420.40">
    <property type="match status" value="2"/>
</dbReference>
<dbReference type="Proteomes" id="UP000597886">
    <property type="component" value="Unassembled WGS sequence"/>
</dbReference>
<dbReference type="SUPFAM" id="SSF46785">
    <property type="entry name" value="Winged helix' DNA-binding domain"/>
    <property type="match status" value="1"/>
</dbReference>
<evidence type="ECO:0000313" key="4">
    <source>
        <dbReference type="Proteomes" id="UP000597886"/>
    </source>
</evidence>
<dbReference type="SUPFAM" id="SSF53067">
    <property type="entry name" value="Actin-like ATPase domain"/>
    <property type="match status" value="1"/>
</dbReference>
<dbReference type="Pfam" id="PF00480">
    <property type="entry name" value="ROK"/>
    <property type="match status" value="1"/>
</dbReference>
<proteinExistence type="inferred from homology"/>
<accession>A0AA90Z0R2</accession>
<feature type="domain" description="HTH marR-type" evidence="2">
    <location>
        <begin position="16"/>
        <end position="62"/>
    </location>
</feature>
<dbReference type="PANTHER" id="PTHR18964:SF149">
    <property type="entry name" value="BIFUNCTIONAL UDP-N-ACETYLGLUCOSAMINE 2-EPIMERASE_N-ACETYLMANNOSAMINE KINASE"/>
    <property type="match status" value="1"/>
</dbReference>
<dbReference type="AlphaFoldDB" id="A0AA90Z0R2"/>
<dbReference type="Pfam" id="PF01047">
    <property type="entry name" value="MarR"/>
    <property type="match status" value="1"/>
</dbReference>